<dbReference type="Gene3D" id="3.10.450.230">
    <property type="entry name" value="VirB8 protein"/>
    <property type="match status" value="1"/>
</dbReference>
<dbReference type="GO" id="GO:0030255">
    <property type="term" value="P:protein secretion by the type IV secretion system"/>
    <property type="evidence" value="ECO:0007669"/>
    <property type="project" value="InterPro"/>
</dbReference>
<sequence length="229" mass="25614">MTDVKKLVTSSSAPDRDAFEADFIYGPRRRERFAWFVAAAGVLVGVAGMVAGASLFPLKSTETFVVVVDKETGEMDRVAAVQALTLSESDAIIQANLVAYVDDRETYDLTDGEQRINSVLDRSDGDAARTLRDLWSSTNEDYPITVYGRDAKIEVVIKSVNQIERGVAQVRFTRTLRRPRDTRTVTRSYVATVGYDFQPETRQRLQDVWANPLGFVVTSYRVDAETLEN</sequence>
<dbReference type="InterPro" id="IPR032710">
    <property type="entry name" value="NTF2-like_dom_sf"/>
</dbReference>
<gene>
    <name evidence="7" type="ORF">AKL17_4379</name>
</gene>
<name>A0A159Z828_9RHOB</name>
<dbReference type="SUPFAM" id="SSF54427">
    <property type="entry name" value="NTF2-like"/>
    <property type="match status" value="1"/>
</dbReference>
<dbReference type="PIRSF" id="PIRSF003299">
    <property type="entry name" value="VirB8_PtlE"/>
    <property type="match status" value="1"/>
</dbReference>
<dbReference type="GO" id="GO:0016020">
    <property type="term" value="C:membrane"/>
    <property type="evidence" value="ECO:0007669"/>
    <property type="project" value="UniProtKB-SubCell"/>
</dbReference>
<evidence type="ECO:0000256" key="1">
    <source>
        <dbReference type="ARBA" id="ARBA00004167"/>
    </source>
</evidence>
<dbReference type="EMBL" id="CP012661">
    <property type="protein sequence ID" value="AMY71591.1"/>
    <property type="molecule type" value="Genomic_DNA"/>
</dbReference>
<dbReference type="CDD" id="cd16424">
    <property type="entry name" value="VirB8"/>
    <property type="match status" value="1"/>
</dbReference>
<keyword evidence="8" id="KW-1185">Reference proteome</keyword>
<evidence type="ECO:0000313" key="7">
    <source>
        <dbReference type="EMBL" id="AMY71591.1"/>
    </source>
</evidence>
<organism evidence="7 8">
    <name type="scientific">Frigidibacter mobilis</name>
    <dbReference type="NCBI Taxonomy" id="1335048"/>
    <lineage>
        <taxon>Bacteria</taxon>
        <taxon>Pseudomonadati</taxon>
        <taxon>Pseudomonadota</taxon>
        <taxon>Alphaproteobacteria</taxon>
        <taxon>Rhodobacterales</taxon>
        <taxon>Paracoccaceae</taxon>
        <taxon>Frigidibacter</taxon>
    </lineage>
</organism>
<dbReference type="AlphaFoldDB" id="A0A159Z828"/>
<feature type="transmembrane region" description="Helical" evidence="5">
    <location>
        <begin position="33"/>
        <end position="56"/>
    </location>
</feature>
<protein>
    <submittedName>
        <fullName evidence="7">Putative conjugative transfer protein</fullName>
    </submittedName>
</protein>
<feature type="domain" description="Bacterial virulence protein VirB8" evidence="6">
    <location>
        <begin position="18"/>
        <end position="225"/>
    </location>
</feature>
<proteinExistence type="predicted"/>
<keyword evidence="4 5" id="KW-0472">Membrane</keyword>
<dbReference type="Proteomes" id="UP000076128">
    <property type="component" value="Chromosome"/>
</dbReference>
<reference evidence="7 8" key="1">
    <citation type="submission" date="2015-09" db="EMBL/GenBank/DDBJ databases">
        <title>Complete genome sequence of Defluviimonas alba cai42t isolated from an oilfield in Xinjiang.</title>
        <authorList>
            <person name="Geng S."/>
            <person name="Pan X."/>
            <person name="Wu X."/>
        </authorList>
    </citation>
    <scope>NUCLEOTIDE SEQUENCE [LARGE SCALE GENOMIC DNA]</scope>
    <source>
        <strain evidence="8">cai42</strain>
    </source>
</reference>
<dbReference type="PATRIC" id="fig|1335048.3.peg.4548"/>
<keyword evidence="2 5" id="KW-0812">Transmembrane</keyword>
<evidence type="ECO:0000313" key="8">
    <source>
        <dbReference type="Proteomes" id="UP000076128"/>
    </source>
</evidence>
<evidence type="ECO:0000256" key="5">
    <source>
        <dbReference type="SAM" id="Phobius"/>
    </source>
</evidence>
<accession>A0A159Z828</accession>
<evidence type="ECO:0000256" key="4">
    <source>
        <dbReference type="ARBA" id="ARBA00023136"/>
    </source>
</evidence>
<dbReference type="RefSeq" id="WP_174549669.1">
    <property type="nucleotide sequence ID" value="NZ_CP012661.1"/>
</dbReference>
<dbReference type="KEGG" id="daa:AKL17_4379"/>
<dbReference type="InterPro" id="IPR026264">
    <property type="entry name" value="VirB8/PtlE"/>
</dbReference>
<dbReference type="InterPro" id="IPR007430">
    <property type="entry name" value="VirB8"/>
</dbReference>
<evidence type="ECO:0000259" key="6">
    <source>
        <dbReference type="Pfam" id="PF04335"/>
    </source>
</evidence>
<evidence type="ECO:0000256" key="3">
    <source>
        <dbReference type="ARBA" id="ARBA00022989"/>
    </source>
</evidence>
<dbReference type="Pfam" id="PF04335">
    <property type="entry name" value="VirB8"/>
    <property type="match status" value="1"/>
</dbReference>
<evidence type="ECO:0000256" key="2">
    <source>
        <dbReference type="ARBA" id="ARBA00022692"/>
    </source>
</evidence>
<dbReference type="STRING" id="1335048.AKL17_4379"/>
<keyword evidence="3 5" id="KW-1133">Transmembrane helix</keyword>
<comment type="subcellular location">
    <subcellularLocation>
        <location evidence="1">Membrane</location>
        <topology evidence="1">Single-pass membrane protein</topology>
    </subcellularLocation>
</comment>